<organism evidence="1 2">
    <name type="scientific">Blastochloris viridis</name>
    <name type="common">Rhodopseudomonas viridis</name>
    <dbReference type="NCBI Taxonomy" id="1079"/>
    <lineage>
        <taxon>Bacteria</taxon>
        <taxon>Pseudomonadati</taxon>
        <taxon>Pseudomonadota</taxon>
        <taxon>Alphaproteobacteria</taxon>
        <taxon>Hyphomicrobiales</taxon>
        <taxon>Blastochloridaceae</taxon>
        <taxon>Blastochloris</taxon>
    </lineage>
</organism>
<sequence>MSNPYYNFLVESEATTYADGQFYPLKFNELENIGNISCTGTRIPLSNGRHFFLLVTSIITRQQLDKTLDNTGSFISNSYEELYESDYPLKAEIFTSQGQRRCLDGTWQHVCTAISNFVPGDKITPNTVHPPVLFLGSIATPQKLWANVASKLETISYAEDNIDGNTRIFPCNGLGVIGNNGQVVTVNNVTWRPSFQYGMNHPLITTPYAQNFNEGTIPFTGAFEITLPENYRSLSGTQLLAVNNEASSILQRILAGITLLTPLKPNILADVFYVNGQIASGTINPVNNLSLLGGFHTNVSQIPAEDLEWIMKLATAQNPTTKAEKAHITSVLLRCLDAIAHIKLSWDLRVGYILLWAAIESLATQSNTEGLTTNIALTILGAKGPAPENPDMFVKIKNAYHLRSQLVHNFESPNDEIILEHARTSLDGLKILFKSMLSRLQSGDENAKNFAPDMVRRALATS</sequence>
<evidence type="ECO:0000313" key="2">
    <source>
        <dbReference type="Proteomes" id="UP000320948"/>
    </source>
</evidence>
<name>A0A6N4R1G6_BLAVI</name>
<comment type="caution">
    <text evidence="1">The sequence shown here is derived from an EMBL/GenBank/DDBJ whole genome shotgun (WGS) entry which is preliminary data.</text>
</comment>
<protein>
    <submittedName>
        <fullName evidence="1">Uncharacterized protein</fullName>
    </submittedName>
</protein>
<dbReference type="EMBL" id="VAFM01000001">
    <property type="protein sequence ID" value="TKW61143.1"/>
    <property type="molecule type" value="Genomic_DNA"/>
</dbReference>
<dbReference type="Proteomes" id="UP000320948">
    <property type="component" value="Unassembled WGS sequence"/>
</dbReference>
<accession>A0A6N4R1G6</accession>
<dbReference type="AlphaFoldDB" id="A0A6N4R1G6"/>
<gene>
    <name evidence="1" type="ORF">DI628_00500</name>
</gene>
<evidence type="ECO:0000313" key="1">
    <source>
        <dbReference type="EMBL" id="TKW61143.1"/>
    </source>
</evidence>
<proteinExistence type="predicted"/>
<reference evidence="1 2" key="1">
    <citation type="journal article" date="2017" name="Nat. Commun.">
        <title>In situ click chemistry generation of cyclooxygenase-2 inhibitors.</title>
        <authorList>
            <person name="Bhardwaj A."/>
            <person name="Kaur J."/>
            <person name="Wuest M."/>
            <person name="Wuest F."/>
        </authorList>
    </citation>
    <scope>NUCLEOTIDE SEQUENCE [LARGE SCALE GENOMIC DNA]</scope>
    <source>
        <strain evidence="1">S2_018_000_R2_106</strain>
    </source>
</reference>